<dbReference type="EMBL" id="JAQOMS010000002">
    <property type="protein sequence ID" value="MDC2890469.1"/>
    <property type="molecule type" value="Genomic_DNA"/>
</dbReference>
<keyword evidence="1" id="KW-1133">Transmembrane helix</keyword>
<keyword evidence="3" id="KW-1185">Reference proteome</keyword>
<name>A0ABT5FGQ3_9GAMM</name>
<dbReference type="RefSeq" id="WP_272182654.1">
    <property type="nucleotide sequence ID" value="NZ_JAQOMS010000002.1"/>
</dbReference>
<gene>
    <name evidence="2" type="ORF">PN838_19075</name>
</gene>
<reference evidence="2 3" key="1">
    <citation type="submission" date="2023-01" db="EMBL/GenBank/DDBJ databases">
        <title>Psychrosphaera sp. nov., isolated from marine algae.</title>
        <authorList>
            <person name="Bayburt H."/>
            <person name="Choi B.J."/>
            <person name="Kim J.M."/>
            <person name="Choi D.G."/>
            <person name="Jeon C.O."/>
        </authorList>
    </citation>
    <scope>NUCLEOTIDE SEQUENCE [LARGE SCALE GENOMIC DNA]</scope>
    <source>
        <strain evidence="2 3">G1-22</strain>
    </source>
</reference>
<sequence>MWFSLLKGISLGLGSVLGATVVLSTLVYLLSQMEFIPIIGEWISAILDVVKEKPDN</sequence>
<dbReference type="Proteomes" id="UP001528411">
    <property type="component" value="Unassembled WGS sequence"/>
</dbReference>
<proteinExistence type="predicted"/>
<accession>A0ABT5FGQ3</accession>
<keyword evidence="1" id="KW-0812">Transmembrane</keyword>
<keyword evidence="1" id="KW-0472">Membrane</keyword>
<dbReference type="InterPro" id="IPR043723">
    <property type="entry name" value="DUF5665"/>
</dbReference>
<evidence type="ECO:0000313" key="2">
    <source>
        <dbReference type="EMBL" id="MDC2890469.1"/>
    </source>
</evidence>
<evidence type="ECO:0000256" key="1">
    <source>
        <dbReference type="SAM" id="Phobius"/>
    </source>
</evidence>
<evidence type="ECO:0000313" key="3">
    <source>
        <dbReference type="Proteomes" id="UP001528411"/>
    </source>
</evidence>
<comment type="caution">
    <text evidence="2">The sequence shown here is derived from an EMBL/GenBank/DDBJ whole genome shotgun (WGS) entry which is preliminary data.</text>
</comment>
<dbReference type="Pfam" id="PF18910">
    <property type="entry name" value="DUF5665"/>
    <property type="match status" value="1"/>
</dbReference>
<organism evidence="2 3">
    <name type="scientific">Psychrosphaera algicola</name>
    <dbReference type="NCBI Taxonomy" id="3023714"/>
    <lineage>
        <taxon>Bacteria</taxon>
        <taxon>Pseudomonadati</taxon>
        <taxon>Pseudomonadota</taxon>
        <taxon>Gammaproteobacteria</taxon>
        <taxon>Alteromonadales</taxon>
        <taxon>Pseudoalteromonadaceae</taxon>
        <taxon>Psychrosphaera</taxon>
    </lineage>
</organism>
<protein>
    <submittedName>
        <fullName evidence="2">DUF5665 domain-containing protein</fullName>
    </submittedName>
</protein>
<feature type="transmembrane region" description="Helical" evidence="1">
    <location>
        <begin position="12"/>
        <end position="30"/>
    </location>
</feature>